<dbReference type="GO" id="GO:0003723">
    <property type="term" value="F:RNA binding"/>
    <property type="evidence" value="ECO:0007669"/>
    <property type="project" value="InterPro"/>
</dbReference>
<dbReference type="AlphaFoldDB" id="A0A172TYJ5"/>
<dbReference type="STRING" id="1492898.SY85_17885"/>
<dbReference type="GO" id="GO:0110001">
    <property type="term" value="C:toxin-antitoxin complex"/>
    <property type="evidence" value="ECO:0007669"/>
    <property type="project" value="InterPro"/>
</dbReference>
<dbReference type="RefSeq" id="WP_066406231.1">
    <property type="nucleotide sequence ID" value="NZ_CP011390.1"/>
</dbReference>
<dbReference type="Pfam" id="PF09907">
    <property type="entry name" value="HigB_toxin"/>
    <property type="match status" value="1"/>
</dbReference>
<accession>A0A172TYJ5</accession>
<name>A0A172TYJ5_9BACT</name>
<evidence type="ECO:0000313" key="1">
    <source>
        <dbReference type="EMBL" id="ANE52086.1"/>
    </source>
</evidence>
<evidence type="ECO:0000313" key="2">
    <source>
        <dbReference type="Proteomes" id="UP000077177"/>
    </source>
</evidence>
<proteinExistence type="predicted"/>
<sequence>MLIVNLNKLNEFGKKHADSRKSLAAWVSVTEQASWKKKQDVLEDFPKAKIIKNNRARFEILHNTYRLIVFINYDGGIVVIRFIGTHNEYDQIDPETI</sequence>
<dbReference type="KEGG" id="fla:SY85_17885"/>
<keyword evidence="2" id="KW-1185">Reference proteome</keyword>
<evidence type="ECO:0008006" key="3">
    <source>
        <dbReference type="Google" id="ProtNLM"/>
    </source>
</evidence>
<dbReference type="GO" id="GO:0004519">
    <property type="term" value="F:endonuclease activity"/>
    <property type="evidence" value="ECO:0007669"/>
    <property type="project" value="InterPro"/>
</dbReference>
<dbReference type="InterPro" id="IPR018669">
    <property type="entry name" value="Toxin_HigB"/>
</dbReference>
<reference evidence="1 2" key="2">
    <citation type="journal article" date="2016" name="Int. J. Syst. Evol. Microbiol.">
        <title>Flavisolibacter tropicus sp. nov., isolated from tropical soil.</title>
        <authorList>
            <person name="Lee J.J."/>
            <person name="Kang M.S."/>
            <person name="Kim G.S."/>
            <person name="Lee C.S."/>
            <person name="Lim S."/>
            <person name="Lee J."/>
            <person name="Roh S.H."/>
            <person name="Kang H."/>
            <person name="Ha J.M."/>
            <person name="Bae S."/>
            <person name="Jung H.Y."/>
            <person name="Kim M.K."/>
        </authorList>
    </citation>
    <scope>NUCLEOTIDE SEQUENCE [LARGE SCALE GENOMIC DNA]</scope>
    <source>
        <strain evidence="1 2">LCS9</strain>
    </source>
</reference>
<reference evidence="2" key="1">
    <citation type="submission" date="2015-01" db="EMBL/GenBank/DDBJ databases">
        <title>Flavisolibacter sp./LCS9/ whole genome sequencing.</title>
        <authorList>
            <person name="Kim M.K."/>
            <person name="Srinivasan S."/>
            <person name="Lee J.-J."/>
        </authorList>
    </citation>
    <scope>NUCLEOTIDE SEQUENCE [LARGE SCALE GENOMIC DNA]</scope>
    <source>
        <strain evidence="2">LCS9</strain>
    </source>
</reference>
<dbReference type="Proteomes" id="UP000077177">
    <property type="component" value="Chromosome"/>
</dbReference>
<dbReference type="OrthoDB" id="9799912at2"/>
<dbReference type="EMBL" id="CP011390">
    <property type="protein sequence ID" value="ANE52086.1"/>
    <property type="molecule type" value="Genomic_DNA"/>
</dbReference>
<protein>
    <recommendedName>
        <fullName evidence="3">Toxin RelE</fullName>
    </recommendedName>
</protein>
<gene>
    <name evidence="1" type="ORF">SY85_17885</name>
</gene>
<organism evidence="1 2">
    <name type="scientific">Flavisolibacter tropicus</name>
    <dbReference type="NCBI Taxonomy" id="1492898"/>
    <lineage>
        <taxon>Bacteria</taxon>
        <taxon>Pseudomonadati</taxon>
        <taxon>Bacteroidota</taxon>
        <taxon>Chitinophagia</taxon>
        <taxon>Chitinophagales</taxon>
        <taxon>Chitinophagaceae</taxon>
        <taxon>Flavisolibacter</taxon>
    </lineage>
</organism>